<feature type="compositionally biased region" description="Basic and acidic residues" evidence="1">
    <location>
        <begin position="90"/>
        <end position="101"/>
    </location>
</feature>
<gene>
    <name evidence="3" type="primary">Cni-T07E3.2</name>
    <name evidence="3" type="ORF">B9Z55_028428</name>
</gene>
<sequence length="101" mass="10960">MSESPIIFISLIVSFLIPVVLGCSKKQKRKVTTPTETEKLQEQKRKEAEVAAKAPSSSSGAPPEADKRKPPKANEPNMAARDANDNETINDAKSDWGELPA</sequence>
<keyword evidence="4" id="KW-1185">Reference proteome</keyword>
<proteinExistence type="predicted"/>
<organism evidence="3 4">
    <name type="scientific">Caenorhabditis nigoni</name>
    <dbReference type="NCBI Taxonomy" id="1611254"/>
    <lineage>
        <taxon>Eukaryota</taxon>
        <taxon>Metazoa</taxon>
        <taxon>Ecdysozoa</taxon>
        <taxon>Nematoda</taxon>
        <taxon>Chromadorea</taxon>
        <taxon>Rhabditida</taxon>
        <taxon>Rhabditina</taxon>
        <taxon>Rhabditomorpha</taxon>
        <taxon>Rhabditoidea</taxon>
        <taxon>Rhabditidae</taxon>
        <taxon>Peloderinae</taxon>
        <taxon>Caenorhabditis</taxon>
    </lineage>
</organism>
<comment type="caution">
    <text evidence="3">The sequence shown here is derived from an EMBL/GenBank/DDBJ whole genome shotgun (WGS) entry which is preliminary data.</text>
</comment>
<dbReference type="EMBL" id="PDUG01000023">
    <property type="protein sequence ID" value="PIC12400.1"/>
    <property type="molecule type" value="Genomic_DNA"/>
</dbReference>
<reference evidence="4" key="1">
    <citation type="submission" date="2017-10" db="EMBL/GenBank/DDBJ databases">
        <title>Rapid genome shrinkage in a self-fertile nematode reveals novel sperm competition proteins.</title>
        <authorList>
            <person name="Yin D."/>
            <person name="Schwarz E.M."/>
            <person name="Thomas C.G."/>
            <person name="Felde R.L."/>
            <person name="Korf I.F."/>
            <person name="Cutter A.D."/>
            <person name="Schartner C.M."/>
            <person name="Ralston E.J."/>
            <person name="Meyer B.J."/>
            <person name="Haag E.S."/>
        </authorList>
    </citation>
    <scope>NUCLEOTIDE SEQUENCE [LARGE SCALE GENOMIC DNA]</scope>
    <source>
        <strain evidence="4">JU1422</strain>
    </source>
</reference>
<dbReference type="Proteomes" id="UP000230233">
    <property type="component" value="Unassembled WGS sequence"/>
</dbReference>
<evidence type="ECO:0000256" key="2">
    <source>
        <dbReference type="SAM" id="Phobius"/>
    </source>
</evidence>
<feature type="compositionally biased region" description="Low complexity" evidence="1">
    <location>
        <begin position="51"/>
        <end position="63"/>
    </location>
</feature>
<dbReference type="OrthoDB" id="10574210at2759"/>
<dbReference type="PANTHER" id="PTHR37439">
    <property type="entry name" value="PROTEIN CBG25991-RELATED"/>
    <property type="match status" value="1"/>
</dbReference>
<evidence type="ECO:0000313" key="3">
    <source>
        <dbReference type="EMBL" id="PIC12400.1"/>
    </source>
</evidence>
<accession>A0A2G5SBI0</accession>
<feature type="transmembrane region" description="Helical" evidence="2">
    <location>
        <begin position="6"/>
        <end position="23"/>
    </location>
</feature>
<dbReference type="AlphaFoldDB" id="A0A2G5SBI0"/>
<feature type="region of interest" description="Disordered" evidence="1">
    <location>
        <begin position="26"/>
        <end position="101"/>
    </location>
</feature>
<keyword evidence="2" id="KW-0812">Transmembrane</keyword>
<dbReference type="PANTHER" id="PTHR37439:SF1">
    <property type="entry name" value="PROTEIN CBG18706"/>
    <property type="match status" value="1"/>
</dbReference>
<evidence type="ECO:0000256" key="1">
    <source>
        <dbReference type="SAM" id="MobiDB-lite"/>
    </source>
</evidence>
<keyword evidence="2" id="KW-0472">Membrane</keyword>
<keyword evidence="2" id="KW-1133">Transmembrane helix</keyword>
<evidence type="ECO:0000313" key="4">
    <source>
        <dbReference type="Proteomes" id="UP000230233"/>
    </source>
</evidence>
<name>A0A2G5SBI0_9PELO</name>
<protein>
    <submittedName>
        <fullName evidence="3">Uncharacterized protein</fullName>
    </submittedName>
</protein>
<feature type="compositionally biased region" description="Basic and acidic residues" evidence="1">
    <location>
        <begin position="36"/>
        <end position="50"/>
    </location>
</feature>